<proteinExistence type="predicted"/>
<evidence type="ECO:0000313" key="3">
    <source>
        <dbReference type="Proteomes" id="UP000789759"/>
    </source>
</evidence>
<feature type="coiled-coil region" evidence="1">
    <location>
        <begin position="2"/>
        <end position="42"/>
    </location>
</feature>
<organism evidence="2 3">
    <name type="scientific">Cetraspora pellucida</name>
    <dbReference type="NCBI Taxonomy" id="1433469"/>
    <lineage>
        <taxon>Eukaryota</taxon>
        <taxon>Fungi</taxon>
        <taxon>Fungi incertae sedis</taxon>
        <taxon>Mucoromycota</taxon>
        <taxon>Glomeromycotina</taxon>
        <taxon>Glomeromycetes</taxon>
        <taxon>Diversisporales</taxon>
        <taxon>Gigasporaceae</taxon>
        <taxon>Cetraspora</taxon>
    </lineage>
</organism>
<protein>
    <submittedName>
        <fullName evidence="2">19669_t:CDS:1</fullName>
    </submittedName>
</protein>
<evidence type="ECO:0000256" key="1">
    <source>
        <dbReference type="SAM" id="Coils"/>
    </source>
</evidence>
<keyword evidence="1" id="KW-0175">Coiled coil</keyword>
<evidence type="ECO:0000313" key="2">
    <source>
        <dbReference type="EMBL" id="CAG8589852.1"/>
    </source>
</evidence>
<dbReference type="PANTHER" id="PTHR34415:SF1">
    <property type="entry name" value="INTEGRASE CATALYTIC DOMAIN-CONTAINING PROTEIN"/>
    <property type="match status" value="1"/>
</dbReference>
<name>A0A9N9G907_9GLOM</name>
<reference evidence="2" key="1">
    <citation type="submission" date="2021-06" db="EMBL/GenBank/DDBJ databases">
        <authorList>
            <person name="Kallberg Y."/>
            <person name="Tangrot J."/>
            <person name="Rosling A."/>
        </authorList>
    </citation>
    <scope>NUCLEOTIDE SEQUENCE</scope>
    <source>
        <strain evidence="2">FL966</strain>
    </source>
</reference>
<keyword evidence="3" id="KW-1185">Reference proteome</keyword>
<dbReference type="OrthoDB" id="2419521at2759"/>
<dbReference type="AlphaFoldDB" id="A0A9N9G907"/>
<sequence length="376" mass="44161">MIRQLENKLRGSEVSLRKHSELETLNDELNELYESEEDQENIDDVFTLNQIEEFKRIYTFKPIQASIKKEKKSTARSEKRDDEAYLKKLQEKQCCQKLCITKIDMQEALNRYREIKAMSQIESNFCFLGMIDASVRFGMLNNGTSKTYLTTNYNFSGISVCQNAWLIIYGIGRARWESLRAHYQQHGLASKIHKLSGCVSNFAIPFAVVLHVLKFIKNFANQHGLPSPGRSFRDNTREVIYLPACESKRSLFRLYENIESEEDCKISLSSFLRIWKLYFPGIKFLTIRNDLCTLCKNMRFGAKYWHNDEVEKKIQEWNKHYSWAQLEREYYRFINYLIPESENVGKGADVVISLVHNYFMNHAKIALEKLMLLALL</sequence>
<accession>A0A9N9G907</accession>
<dbReference type="Proteomes" id="UP000789759">
    <property type="component" value="Unassembled WGS sequence"/>
</dbReference>
<comment type="caution">
    <text evidence="2">The sequence shown here is derived from an EMBL/GenBank/DDBJ whole genome shotgun (WGS) entry which is preliminary data.</text>
</comment>
<dbReference type="EMBL" id="CAJVQA010004043">
    <property type="protein sequence ID" value="CAG8589852.1"/>
    <property type="molecule type" value="Genomic_DNA"/>
</dbReference>
<dbReference type="PANTHER" id="PTHR34415">
    <property type="entry name" value="INTEGRASE CATALYTIC DOMAIN-CONTAINING PROTEIN"/>
    <property type="match status" value="1"/>
</dbReference>
<gene>
    <name evidence="2" type="ORF">CPELLU_LOCUS6479</name>
</gene>